<dbReference type="Proteomes" id="UP000828390">
    <property type="component" value="Unassembled WGS sequence"/>
</dbReference>
<keyword evidence="2" id="KW-1185">Reference proteome</keyword>
<reference evidence="1" key="1">
    <citation type="journal article" date="2019" name="bioRxiv">
        <title>The Genome of the Zebra Mussel, Dreissena polymorpha: A Resource for Invasive Species Research.</title>
        <authorList>
            <person name="McCartney M.A."/>
            <person name="Auch B."/>
            <person name="Kono T."/>
            <person name="Mallez S."/>
            <person name="Zhang Y."/>
            <person name="Obille A."/>
            <person name="Becker A."/>
            <person name="Abrahante J.E."/>
            <person name="Garbe J."/>
            <person name="Badalamenti J.P."/>
            <person name="Herman A."/>
            <person name="Mangelson H."/>
            <person name="Liachko I."/>
            <person name="Sullivan S."/>
            <person name="Sone E.D."/>
            <person name="Koren S."/>
            <person name="Silverstein K.A.T."/>
            <person name="Beckman K.B."/>
            <person name="Gohl D.M."/>
        </authorList>
    </citation>
    <scope>NUCLEOTIDE SEQUENCE</scope>
    <source>
        <strain evidence="1">Duluth1</strain>
        <tissue evidence="1">Whole animal</tissue>
    </source>
</reference>
<name>A0A9D4LIP4_DREPO</name>
<evidence type="ECO:0000313" key="1">
    <source>
        <dbReference type="EMBL" id="KAH3859283.1"/>
    </source>
</evidence>
<organism evidence="1 2">
    <name type="scientific">Dreissena polymorpha</name>
    <name type="common">Zebra mussel</name>
    <name type="synonym">Mytilus polymorpha</name>
    <dbReference type="NCBI Taxonomy" id="45954"/>
    <lineage>
        <taxon>Eukaryota</taxon>
        <taxon>Metazoa</taxon>
        <taxon>Spiralia</taxon>
        <taxon>Lophotrochozoa</taxon>
        <taxon>Mollusca</taxon>
        <taxon>Bivalvia</taxon>
        <taxon>Autobranchia</taxon>
        <taxon>Heteroconchia</taxon>
        <taxon>Euheterodonta</taxon>
        <taxon>Imparidentia</taxon>
        <taxon>Neoheterodontei</taxon>
        <taxon>Myida</taxon>
        <taxon>Dreissenoidea</taxon>
        <taxon>Dreissenidae</taxon>
        <taxon>Dreissena</taxon>
    </lineage>
</organism>
<protein>
    <submittedName>
        <fullName evidence="1">Uncharacterized protein</fullName>
    </submittedName>
</protein>
<dbReference type="EMBL" id="JAIWYP010000003">
    <property type="protein sequence ID" value="KAH3859283.1"/>
    <property type="molecule type" value="Genomic_DNA"/>
</dbReference>
<proteinExistence type="predicted"/>
<gene>
    <name evidence="1" type="ORF">DPMN_102001</name>
</gene>
<comment type="caution">
    <text evidence="1">The sequence shown here is derived from an EMBL/GenBank/DDBJ whole genome shotgun (WGS) entry which is preliminary data.</text>
</comment>
<sequence>MKFHFHDDLTINVTVRVLTNITRTNFRTKCDEGRTINTYVCPVIGGNVFQSTETLFKLIQDIIATNILTKFHDDRTINVASTVLTRKKCPAPWRPYIIKTNVLTYVTLRGINDIRKNAPTTSGHVFQPTVTILKLVENIIGTNVLTKFDEDRTINVDSRVKNAPRPPPPPPP</sequence>
<accession>A0A9D4LIP4</accession>
<evidence type="ECO:0000313" key="2">
    <source>
        <dbReference type="Proteomes" id="UP000828390"/>
    </source>
</evidence>
<reference evidence="1" key="2">
    <citation type="submission" date="2020-11" db="EMBL/GenBank/DDBJ databases">
        <authorList>
            <person name="McCartney M.A."/>
            <person name="Auch B."/>
            <person name="Kono T."/>
            <person name="Mallez S."/>
            <person name="Becker A."/>
            <person name="Gohl D.M."/>
            <person name="Silverstein K.A.T."/>
            <person name="Koren S."/>
            <person name="Bechman K.B."/>
            <person name="Herman A."/>
            <person name="Abrahante J.E."/>
            <person name="Garbe J."/>
        </authorList>
    </citation>
    <scope>NUCLEOTIDE SEQUENCE</scope>
    <source>
        <strain evidence="1">Duluth1</strain>
        <tissue evidence="1">Whole animal</tissue>
    </source>
</reference>
<dbReference type="AlphaFoldDB" id="A0A9D4LIP4"/>